<keyword evidence="6" id="KW-1185">Reference proteome</keyword>
<dbReference type="Pfam" id="PF10531">
    <property type="entry name" value="SLBB"/>
    <property type="match status" value="4"/>
</dbReference>
<feature type="domain" description="Soluble ligand binding" evidence="4">
    <location>
        <begin position="443"/>
        <end position="478"/>
    </location>
</feature>
<evidence type="ECO:0000256" key="2">
    <source>
        <dbReference type="SAM" id="MobiDB-lite"/>
    </source>
</evidence>
<feature type="compositionally biased region" description="Basic and acidic residues" evidence="2">
    <location>
        <begin position="1"/>
        <end position="18"/>
    </location>
</feature>
<dbReference type="InterPro" id="IPR049712">
    <property type="entry name" value="Poly_export"/>
</dbReference>
<feature type="domain" description="Soluble ligand binding" evidence="4">
    <location>
        <begin position="353"/>
        <end position="403"/>
    </location>
</feature>
<keyword evidence="1" id="KW-0732">Signal</keyword>
<dbReference type="InterPro" id="IPR019554">
    <property type="entry name" value="Soluble_ligand-bd"/>
</dbReference>
<evidence type="ECO:0000313" key="5">
    <source>
        <dbReference type="EMBL" id="MEK8024811.1"/>
    </source>
</evidence>
<feature type="region of interest" description="Disordered" evidence="2">
    <location>
        <begin position="95"/>
        <end position="129"/>
    </location>
</feature>
<dbReference type="PANTHER" id="PTHR33619:SF3">
    <property type="entry name" value="POLYSACCHARIDE EXPORT PROTEIN GFCE-RELATED"/>
    <property type="match status" value="1"/>
</dbReference>
<reference evidence="5 6" key="1">
    <citation type="submission" date="2024-04" db="EMBL/GenBank/DDBJ databases">
        <title>Novel species of the genus Ideonella isolated from streams.</title>
        <authorList>
            <person name="Lu H."/>
        </authorList>
    </citation>
    <scope>NUCLEOTIDE SEQUENCE [LARGE SCALE GENOMIC DNA]</scope>
    <source>
        <strain evidence="5 6">BYS139W</strain>
    </source>
</reference>
<accession>A0ABU9B5D8</accession>
<sequence length="693" mass="74801">MHTPEERPPALRCDDKAPPHPVSRMLDAIDAPARLDVVAPRSPEATSAGRPPTDPLEMTLCLARPWTHRAARSATLRGLLLALLMPVLATAQTQTQETSAAGSGPIRLRQPQGQTVGEEGTTRKADGQMMSDRDISGQRLAMGAPPVAPSDFEVYVRRLNQDQPVRRFGSELLHRLHDAADTARAATPVLPDYTLRPGDEIIVSLWGSIDADLRLQLDRNGQVQIPRVGPVMLAGVRQADAAEVISRRVAQVFRNFNVSVTLGQLKAIRVYVTGFVEQPGTLSVGAVSTLMQALMQAGGPSAAGSFRQIQLRRGGALIGQYDLYDLLVNGNRIGDRFLQAEDVIHVGPVGTQVALIGSVNRAAIFELKAGERVADVLRMAGGFSPVSDTSRLSLIRFGDRNQGRIAELPLPSALDQTPINGDVLGALNVADLTLPSERQNKRVRIEGEVARPGDYVLPPNSTLADALAAAGGLTGQAYVYGTTFARESVRKTQQENFDRALRDMETQLTTYNATRRTASAEEAAAAEASTQATSRFIEQLRKLKPTGRVVLQLEPRTQALPELALEDGDRLQVPSRPTSVGVFGSVFNAGSFLYGESRTLESYLQQAGGPTRGADRTSLFVVRANGSVISAQQKPSSWFSSEEPILKTGVEPGDTVFVPEEMDKTTFVQKAKDWTQILYQFGLGIAGIVAVTR</sequence>
<feature type="compositionally biased region" description="Basic and acidic residues" evidence="2">
    <location>
        <begin position="120"/>
        <end position="129"/>
    </location>
</feature>
<evidence type="ECO:0000256" key="1">
    <source>
        <dbReference type="ARBA" id="ARBA00022729"/>
    </source>
</evidence>
<dbReference type="Pfam" id="PF02563">
    <property type="entry name" value="Poly_export"/>
    <property type="match status" value="1"/>
</dbReference>
<organism evidence="5 6">
    <name type="scientific">Pseudaquabacterium rugosum</name>
    <dbReference type="NCBI Taxonomy" id="2984194"/>
    <lineage>
        <taxon>Bacteria</taxon>
        <taxon>Pseudomonadati</taxon>
        <taxon>Pseudomonadota</taxon>
        <taxon>Betaproteobacteria</taxon>
        <taxon>Burkholderiales</taxon>
        <taxon>Sphaerotilaceae</taxon>
        <taxon>Pseudaquabacterium</taxon>
    </lineage>
</organism>
<dbReference type="RefSeq" id="WP_341372582.1">
    <property type="nucleotide sequence ID" value="NZ_JBBUTF010000002.1"/>
</dbReference>
<evidence type="ECO:0000313" key="6">
    <source>
        <dbReference type="Proteomes" id="UP001368500"/>
    </source>
</evidence>
<gene>
    <name evidence="5" type="ORF">AACH11_02355</name>
</gene>
<evidence type="ECO:0000259" key="4">
    <source>
        <dbReference type="Pfam" id="PF10531"/>
    </source>
</evidence>
<feature type="region of interest" description="Disordered" evidence="2">
    <location>
        <begin position="1"/>
        <end position="20"/>
    </location>
</feature>
<dbReference type="EMBL" id="JBBUTF010000002">
    <property type="protein sequence ID" value="MEK8024811.1"/>
    <property type="molecule type" value="Genomic_DNA"/>
</dbReference>
<feature type="domain" description="Soluble ligand binding" evidence="4">
    <location>
        <begin position="580"/>
        <end position="629"/>
    </location>
</feature>
<dbReference type="PANTHER" id="PTHR33619">
    <property type="entry name" value="POLYSACCHARIDE EXPORT PROTEIN GFCE-RELATED"/>
    <property type="match status" value="1"/>
</dbReference>
<dbReference type="Gene3D" id="3.10.560.10">
    <property type="entry name" value="Outer membrane lipoprotein wza domain like"/>
    <property type="match status" value="4"/>
</dbReference>
<feature type="domain" description="Polysaccharide export protein N-terminal" evidence="3">
    <location>
        <begin position="189"/>
        <end position="262"/>
    </location>
</feature>
<proteinExistence type="predicted"/>
<dbReference type="Proteomes" id="UP001368500">
    <property type="component" value="Unassembled WGS sequence"/>
</dbReference>
<dbReference type="InterPro" id="IPR003715">
    <property type="entry name" value="Poly_export_N"/>
</dbReference>
<protein>
    <submittedName>
        <fullName evidence="5">SLBB domain-containing protein</fullName>
    </submittedName>
</protein>
<comment type="caution">
    <text evidence="5">The sequence shown here is derived from an EMBL/GenBank/DDBJ whole genome shotgun (WGS) entry which is preliminary data.</text>
</comment>
<name>A0ABU9B5D8_9BURK</name>
<feature type="domain" description="Soluble ligand binding" evidence="4">
    <location>
        <begin position="269"/>
        <end position="319"/>
    </location>
</feature>
<evidence type="ECO:0000259" key="3">
    <source>
        <dbReference type="Pfam" id="PF02563"/>
    </source>
</evidence>